<feature type="non-terminal residue" evidence="1">
    <location>
        <position position="55"/>
    </location>
</feature>
<organism evidence="1 2">
    <name type="scientific">Papaver atlanticum</name>
    <dbReference type="NCBI Taxonomy" id="357466"/>
    <lineage>
        <taxon>Eukaryota</taxon>
        <taxon>Viridiplantae</taxon>
        <taxon>Streptophyta</taxon>
        <taxon>Embryophyta</taxon>
        <taxon>Tracheophyta</taxon>
        <taxon>Spermatophyta</taxon>
        <taxon>Magnoliopsida</taxon>
        <taxon>Ranunculales</taxon>
        <taxon>Papaveraceae</taxon>
        <taxon>Papaveroideae</taxon>
        <taxon>Papaver</taxon>
    </lineage>
</organism>
<evidence type="ECO:0000313" key="2">
    <source>
        <dbReference type="Proteomes" id="UP001202328"/>
    </source>
</evidence>
<keyword evidence="2" id="KW-1185">Reference proteome</keyword>
<name>A0AAD4TIH5_9MAGN</name>
<reference evidence="1" key="1">
    <citation type="submission" date="2022-04" db="EMBL/GenBank/DDBJ databases">
        <title>A functionally conserved STORR gene fusion in Papaver species that diverged 16.8 million years ago.</title>
        <authorList>
            <person name="Catania T."/>
        </authorList>
    </citation>
    <scope>NUCLEOTIDE SEQUENCE</scope>
    <source>
        <strain evidence="1">S-188037</strain>
    </source>
</reference>
<sequence length="55" mass="6382">MLYEKSELRSFVGYILSCGSYSAPDTSYVSDQREVEYPLSKSLQRRLADLIKIKF</sequence>
<evidence type="ECO:0000313" key="1">
    <source>
        <dbReference type="EMBL" id="KAI3958700.1"/>
    </source>
</evidence>
<dbReference type="Proteomes" id="UP001202328">
    <property type="component" value="Unassembled WGS sequence"/>
</dbReference>
<comment type="caution">
    <text evidence="1">The sequence shown here is derived from an EMBL/GenBank/DDBJ whole genome shotgun (WGS) entry which is preliminary data.</text>
</comment>
<gene>
    <name evidence="1" type="ORF">MKW98_030365</name>
</gene>
<dbReference type="AlphaFoldDB" id="A0AAD4TIH5"/>
<dbReference type="EMBL" id="JAJJMB010001096">
    <property type="protein sequence ID" value="KAI3958700.1"/>
    <property type="molecule type" value="Genomic_DNA"/>
</dbReference>
<proteinExistence type="predicted"/>
<protein>
    <submittedName>
        <fullName evidence="1">Uncharacterized protein</fullName>
    </submittedName>
</protein>
<accession>A0AAD4TIH5</accession>